<dbReference type="PANTHER" id="PTHR10359:SF18">
    <property type="entry name" value="ENDONUCLEASE III"/>
    <property type="match status" value="1"/>
</dbReference>
<evidence type="ECO:0000256" key="5">
    <source>
        <dbReference type="ARBA" id="ARBA00022801"/>
    </source>
</evidence>
<dbReference type="GO" id="GO:0019104">
    <property type="term" value="F:DNA N-glycosylase activity"/>
    <property type="evidence" value="ECO:0007669"/>
    <property type="project" value="UniProtKB-UniRule"/>
</dbReference>
<evidence type="ECO:0000256" key="9">
    <source>
        <dbReference type="ARBA" id="ARBA00023204"/>
    </source>
</evidence>
<keyword evidence="7 12" id="KW-0411">Iron-sulfur</keyword>
<evidence type="ECO:0000256" key="12">
    <source>
        <dbReference type="HAMAP-Rule" id="MF_00942"/>
    </source>
</evidence>
<dbReference type="SMART" id="SM00525">
    <property type="entry name" value="FES"/>
    <property type="match status" value="1"/>
</dbReference>
<dbReference type="GO" id="GO:0006285">
    <property type="term" value="P:base-excision repair, AP site formation"/>
    <property type="evidence" value="ECO:0007669"/>
    <property type="project" value="TreeGrafter"/>
</dbReference>
<feature type="binding site" evidence="12">
    <location>
        <position position="210"/>
    </location>
    <ligand>
        <name>[4Fe-4S] cluster</name>
        <dbReference type="ChEBI" id="CHEBI:49883"/>
    </ligand>
</feature>
<dbReference type="Pfam" id="PF10576">
    <property type="entry name" value="EndIII_4Fe-2S"/>
    <property type="match status" value="1"/>
</dbReference>
<dbReference type="InterPro" id="IPR005759">
    <property type="entry name" value="Nth"/>
</dbReference>
<feature type="domain" description="HhH-GPD" evidence="13">
    <location>
        <begin position="54"/>
        <end position="201"/>
    </location>
</feature>
<dbReference type="HAMAP" id="MF_00942">
    <property type="entry name" value="Nth"/>
    <property type="match status" value="1"/>
</dbReference>
<evidence type="ECO:0000256" key="1">
    <source>
        <dbReference type="ARBA" id="ARBA00008343"/>
    </source>
</evidence>
<comment type="cofactor">
    <cofactor evidence="12">
        <name>[4Fe-4S] cluster</name>
        <dbReference type="ChEBI" id="CHEBI:49883"/>
    </cofactor>
    <text evidence="12">Binds 1 [4Fe-4S] cluster.</text>
</comment>
<evidence type="ECO:0000256" key="8">
    <source>
        <dbReference type="ARBA" id="ARBA00023125"/>
    </source>
</evidence>
<keyword evidence="14" id="KW-0255">Endonuclease</keyword>
<sequence length="226" mass="25770">MSKTNHHPGKISVGCLYTQEDLEQIFYRFSLKRPSPKGELYYVNHFTLVIAVLLSAQSTDVSVNKVTKHFFDIADTPEKILALGEENIRRYIKTIGIYRRKAQNIFSLSRILINEFKGRVPHTLEELLLLPGIGRKSANVILSMAFGKPTMGVDTHVFRIANRIGLAPGKTPDKVEQSLLRIIPKKYQYHAHYWLVLHGRYVCKARKPQCQSCVISDLCKRSQSTS</sequence>
<dbReference type="Proteomes" id="UP000736856">
    <property type="component" value="Unassembled WGS sequence"/>
</dbReference>
<evidence type="ECO:0000256" key="10">
    <source>
        <dbReference type="ARBA" id="ARBA00023239"/>
    </source>
</evidence>
<keyword evidence="3 12" id="KW-0479">Metal-binding</keyword>
<dbReference type="InterPro" id="IPR023170">
    <property type="entry name" value="HhH_base_excis_C"/>
</dbReference>
<dbReference type="Gene3D" id="1.10.1670.10">
    <property type="entry name" value="Helix-hairpin-Helix base-excision DNA repair enzymes (C-terminal)"/>
    <property type="match status" value="1"/>
</dbReference>
<evidence type="ECO:0000313" key="15">
    <source>
        <dbReference type="Proteomes" id="UP000736856"/>
    </source>
</evidence>
<feature type="binding site" evidence="12">
    <location>
        <position position="203"/>
    </location>
    <ligand>
        <name>[4Fe-4S] cluster</name>
        <dbReference type="ChEBI" id="CHEBI:49883"/>
    </ligand>
</feature>
<comment type="similarity">
    <text evidence="1 12">Belongs to the Nth/MutY family.</text>
</comment>
<evidence type="ECO:0000256" key="11">
    <source>
        <dbReference type="ARBA" id="ARBA00023295"/>
    </source>
</evidence>
<dbReference type="PANTHER" id="PTHR10359">
    <property type="entry name" value="A/G-SPECIFIC ADENINE GLYCOSYLASE/ENDONUCLEASE III"/>
    <property type="match status" value="1"/>
</dbReference>
<name>A0A937DGL4_9HYPH</name>
<comment type="catalytic activity">
    <reaction evidence="12">
        <text>2'-deoxyribonucleotide-(2'-deoxyribose 5'-phosphate)-2'-deoxyribonucleotide-DNA = a 3'-end 2'-deoxyribonucleotide-(2,3-dehydro-2,3-deoxyribose 5'-phosphate)-DNA + a 5'-end 5'-phospho-2'-deoxyribonucleoside-DNA + H(+)</text>
        <dbReference type="Rhea" id="RHEA:66592"/>
        <dbReference type="Rhea" id="RHEA-COMP:13180"/>
        <dbReference type="Rhea" id="RHEA-COMP:16897"/>
        <dbReference type="Rhea" id="RHEA-COMP:17067"/>
        <dbReference type="ChEBI" id="CHEBI:15378"/>
        <dbReference type="ChEBI" id="CHEBI:136412"/>
        <dbReference type="ChEBI" id="CHEBI:157695"/>
        <dbReference type="ChEBI" id="CHEBI:167181"/>
        <dbReference type="EC" id="4.2.99.18"/>
    </reaction>
</comment>
<dbReference type="GO" id="GO:0046872">
    <property type="term" value="F:metal ion binding"/>
    <property type="evidence" value="ECO:0007669"/>
    <property type="project" value="UniProtKB-KW"/>
</dbReference>
<dbReference type="SMART" id="SM00478">
    <property type="entry name" value="ENDO3c"/>
    <property type="match status" value="1"/>
</dbReference>
<dbReference type="EC" id="4.2.99.18" evidence="12"/>
<evidence type="ECO:0000313" key="14">
    <source>
        <dbReference type="EMBL" id="MBL0848575.1"/>
    </source>
</evidence>
<dbReference type="SUPFAM" id="SSF48150">
    <property type="entry name" value="DNA-glycosylase"/>
    <property type="match status" value="1"/>
</dbReference>
<dbReference type="InterPro" id="IPR004036">
    <property type="entry name" value="Endonuclease-III-like_CS2"/>
</dbReference>
<reference evidence="14" key="1">
    <citation type="submission" date="2019-02" db="EMBL/GenBank/DDBJ databases">
        <title>A novel Candidatus Liberibacter species associated with the New Zealand native fuchsia psyllid, Ctenarytaina fuchsiae.</title>
        <authorList>
            <person name="Thompson S.M."/>
            <person name="Jorgensen N."/>
            <person name="David C."/>
            <person name="Bulman S.R."/>
            <person name="Smith G.R."/>
        </authorList>
    </citation>
    <scope>NUCLEOTIDE SEQUENCE</scope>
    <source>
        <strain evidence="14">Oxford</strain>
    </source>
</reference>
<dbReference type="GO" id="GO:0140078">
    <property type="term" value="F:class I DNA-(apurinic or apyrimidinic site) endonuclease activity"/>
    <property type="evidence" value="ECO:0007669"/>
    <property type="project" value="UniProtKB-EC"/>
</dbReference>
<dbReference type="FunFam" id="1.10.1670.10:FF:000001">
    <property type="entry name" value="Endonuclease III"/>
    <property type="match status" value="1"/>
</dbReference>
<dbReference type="InterPro" id="IPR011257">
    <property type="entry name" value="DNA_glycosylase"/>
</dbReference>
<gene>
    <name evidence="12 14" type="primary">nth</name>
    <name evidence="14" type="ORF">EU981_00500</name>
</gene>
<comment type="caution">
    <text evidence="14">The sequence shown here is derived from an EMBL/GenBank/DDBJ whole genome shotgun (WGS) entry which is preliminary data.</text>
</comment>
<dbReference type="Gene3D" id="1.10.340.30">
    <property type="entry name" value="Hypothetical protein, domain 2"/>
    <property type="match status" value="1"/>
</dbReference>
<evidence type="ECO:0000256" key="6">
    <source>
        <dbReference type="ARBA" id="ARBA00023004"/>
    </source>
</evidence>
<keyword evidence="10 12" id="KW-0456">Lyase</keyword>
<dbReference type="AlphaFoldDB" id="A0A937DGL4"/>
<evidence type="ECO:0000256" key="3">
    <source>
        <dbReference type="ARBA" id="ARBA00022723"/>
    </source>
</evidence>
<keyword evidence="2 12" id="KW-0004">4Fe-4S</keyword>
<dbReference type="Pfam" id="PF00633">
    <property type="entry name" value="HHH"/>
    <property type="match status" value="1"/>
</dbReference>
<proteinExistence type="inferred from homology"/>
<keyword evidence="8 12" id="KW-0238">DNA-binding</keyword>
<dbReference type="InterPro" id="IPR003651">
    <property type="entry name" value="Endonuclease3_FeS-loop_motif"/>
</dbReference>
<comment type="function">
    <text evidence="12">DNA repair enzyme that has both DNA N-glycosylase activity and AP-lyase activity. The DNA N-glycosylase activity releases various damaged pyrimidines from DNA by cleaving the N-glycosidic bond, leaving an AP (apurinic/apyrimidinic) site. The AP-lyase activity cleaves the phosphodiester bond 3' to the AP site by a beta-elimination, leaving a 3'-terminal unsaturated sugar and a product with a terminal 5'-phosphate.</text>
</comment>
<dbReference type="NCBIfam" id="TIGR01083">
    <property type="entry name" value="nth"/>
    <property type="match status" value="1"/>
</dbReference>
<feature type="binding site" evidence="12">
    <location>
        <position position="213"/>
    </location>
    <ligand>
        <name>[4Fe-4S] cluster</name>
        <dbReference type="ChEBI" id="CHEBI:49883"/>
    </ligand>
</feature>
<keyword evidence="9 12" id="KW-0234">DNA repair</keyword>
<evidence type="ECO:0000256" key="7">
    <source>
        <dbReference type="ARBA" id="ARBA00023014"/>
    </source>
</evidence>
<evidence type="ECO:0000256" key="2">
    <source>
        <dbReference type="ARBA" id="ARBA00022485"/>
    </source>
</evidence>
<dbReference type="FunFam" id="1.10.340.30:FF:000001">
    <property type="entry name" value="Endonuclease III"/>
    <property type="match status" value="1"/>
</dbReference>
<dbReference type="Pfam" id="PF00730">
    <property type="entry name" value="HhH-GPD"/>
    <property type="match status" value="1"/>
</dbReference>
<organism evidence="14 15">
    <name type="scientific">Candidatus Liberibacter ctenarytainae</name>
    <dbReference type="NCBI Taxonomy" id="2020335"/>
    <lineage>
        <taxon>Bacteria</taxon>
        <taxon>Pseudomonadati</taxon>
        <taxon>Pseudomonadota</taxon>
        <taxon>Alphaproteobacteria</taxon>
        <taxon>Hyphomicrobiales</taxon>
        <taxon>Rhizobiaceae</taxon>
        <taxon>Liberibacter</taxon>
    </lineage>
</organism>
<feature type="binding site" evidence="12">
    <location>
        <position position="219"/>
    </location>
    <ligand>
        <name>[4Fe-4S] cluster</name>
        <dbReference type="ChEBI" id="CHEBI:49883"/>
    </ligand>
</feature>
<dbReference type="GO" id="GO:0051539">
    <property type="term" value="F:4 iron, 4 sulfur cluster binding"/>
    <property type="evidence" value="ECO:0007669"/>
    <property type="project" value="UniProtKB-UniRule"/>
</dbReference>
<evidence type="ECO:0000256" key="4">
    <source>
        <dbReference type="ARBA" id="ARBA00022763"/>
    </source>
</evidence>
<keyword evidence="6 12" id="KW-0408">Iron</keyword>
<keyword evidence="14" id="KW-0540">Nuclease</keyword>
<dbReference type="CDD" id="cd00056">
    <property type="entry name" value="ENDO3c"/>
    <property type="match status" value="1"/>
</dbReference>
<protein>
    <recommendedName>
        <fullName evidence="12">Endonuclease III</fullName>
        <ecNumber evidence="12">4.2.99.18</ecNumber>
    </recommendedName>
    <alternativeName>
        <fullName evidence="12">DNA-(apurinic or apyrimidinic site) lyase</fullName>
    </alternativeName>
</protein>
<keyword evidence="5 12" id="KW-0378">Hydrolase</keyword>
<evidence type="ECO:0000259" key="13">
    <source>
        <dbReference type="SMART" id="SM00478"/>
    </source>
</evidence>
<keyword evidence="4 12" id="KW-0227">DNA damage</keyword>
<dbReference type="PIRSF" id="PIRSF001435">
    <property type="entry name" value="Nth"/>
    <property type="match status" value="1"/>
</dbReference>
<dbReference type="GO" id="GO:0003677">
    <property type="term" value="F:DNA binding"/>
    <property type="evidence" value="ECO:0007669"/>
    <property type="project" value="UniProtKB-UniRule"/>
</dbReference>
<dbReference type="PROSITE" id="PS01155">
    <property type="entry name" value="ENDONUCLEASE_III_2"/>
    <property type="match status" value="1"/>
</dbReference>
<dbReference type="InterPro" id="IPR000445">
    <property type="entry name" value="HhH_motif"/>
</dbReference>
<dbReference type="InterPro" id="IPR003265">
    <property type="entry name" value="HhH-GPD_domain"/>
</dbReference>
<accession>A0A937DGL4</accession>
<dbReference type="EMBL" id="SEOL01000001">
    <property type="protein sequence ID" value="MBL0848575.1"/>
    <property type="molecule type" value="Genomic_DNA"/>
</dbReference>
<keyword evidence="11 12" id="KW-0326">Glycosidase</keyword>